<dbReference type="InterPro" id="IPR013873">
    <property type="entry name" value="Cdc37_C"/>
</dbReference>
<accession>A0A0M8MLR9</accession>
<keyword evidence="11" id="KW-1185">Reference proteome</keyword>
<dbReference type="InterPro" id="IPR013874">
    <property type="entry name" value="Cdc37_Hsp90-bd"/>
</dbReference>
<evidence type="ECO:0000256" key="6">
    <source>
        <dbReference type="SAM" id="MobiDB-lite"/>
    </source>
</evidence>
<evidence type="ECO:0000256" key="2">
    <source>
        <dbReference type="ARBA" id="ARBA00006222"/>
    </source>
</evidence>
<keyword evidence="4" id="KW-0143">Chaperone</keyword>
<dbReference type="GO" id="GO:0005737">
    <property type="term" value="C:cytoplasm"/>
    <property type="evidence" value="ECO:0007669"/>
    <property type="project" value="UniProtKB-SubCell"/>
</dbReference>
<dbReference type="AlphaFoldDB" id="A0A0M8MLR9"/>
<dbReference type="OrthoDB" id="440202at2759"/>
<dbReference type="PANTHER" id="PTHR12800">
    <property type="entry name" value="CDC37-RELATED"/>
    <property type="match status" value="1"/>
</dbReference>
<evidence type="ECO:0000313" key="10">
    <source>
        <dbReference type="EMBL" id="KOS15056.1"/>
    </source>
</evidence>
<feature type="compositionally biased region" description="Polar residues" evidence="6">
    <location>
        <begin position="199"/>
        <end position="214"/>
    </location>
</feature>
<reference evidence="10 11" key="1">
    <citation type="submission" date="2015-07" db="EMBL/GenBank/DDBJ databases">
        <title>Draft Genome Sequence of Malassezia furfur CBS1878 and Malassezia pachydermatis CBS1879.</title>
        <authorList>
            <person name="Triana S."/>
            <person name="Ohm R."/>
            <person name="Gonzalez A."/>
            <person name="DeCock H."/>
            <person name="Restrepo S."/>
            <person name="Celis A."/>
        </authorList>
    </citation>
    <scope>NUCLEOTIDE SEQUENCE [LARGE SCALE GENOMIC DNA]</scope>
    <source>
        <strain evidence="10 11">CBS 1879</strain>
    </source>
</reference>
<sequence length="498" mass="55934">MVGKLNYSKWDNLEVSDDSDIEVHPNVDKRSFIRWKQRDIHEKREMRKIQRSQLEAEHRTNEAILPLLHALAENTDKEGASFYEREVSRLTAGRESRGNKDGPDGPTLDDILLSLLLQINLEPDVKESHGSSKLGDSLVSSMKSHQSKIVQRQKDIETQLREMDDEDKKKITSDDLHDGWNSSHVNKADDAPVPKQKPASKSSTKTVQEIETLNPSASAPTPVASTSSADSDDEEAPVLTPVMKAFASLPTALRSIPLSTDKFMPGFNPAKQLDLEAFEKAFDYLSSHKELLRPDYGASDALLMQAFESQMAGQKSLARMCTEKALLIQYCNQLGRDGVSLFFQRMMNTDGRAALVFLNDVLATYTRIASRADSMRDKFQEESGEGVEQIQLMSEDPNTVISFSIPDGPPPEHIKLEGEGTENLDVEQVREWLQQRWDIYSSFDDEFRRALESKSLEKVNEVLGRMPVSKAEVVVQDLDRAGILNFSSTEVRDETNST</sequence>
<proteinExistence type="inferred from homology"/>
<evidence type="ECO:0000313" key="11">
    <source>
        <dbReference type="Proteomes" id="UP000037751"/>
    </source>
</evidence>
<protein>
    <recommendedName>
        <fullName evidence="5">Hsp90 chaperone protein kinase-targeting subunit</fullName>
    </recommendedName>
</protein>
<comment type="similarity">
    <text evidence="2">Belongs to the CDC37 family.</text>
</comment>
<dbReference type="InterPro" id="IPR038189">
    <property type="entry name" value="Cdc37_Hsp90-bd_sf"/>
</dbReference>
<feature type="compositionally biased region" description="Polar residues" evidence="6">
    <location>
        <begin position="138"/>
        <end position="150"/>
    </location>
</feature>
<dbReference type="GO" id="GO:0051087">
    <property type="term" value="F:protein-folding chaperone binding"/>
    <property type="evidence" value="ECO:0007669"/>
    <property type="project" value="TreeGrafter"/>
</dbReference>
<dbReference type="Proteomes" id="UP000037751">
    <property type="component" value="Unassembled WGS sequence"/>
</dbReference>
<keyword evidence="3" id="KW-0963">Cytoplasm</keyword>
<dbReference type="SMART" id="SM01070">
    <property type="entry name" value="CDC37_M"/>
    <property type="match status" value="1"/>
</dbReference>
<dbReference type="InterPro" id="IPR013855">
    <property type="entry name" value="Cdc37_N_dom"/>
</dbReference>
<dbReference type="EMBL" id="LGAV01000003">
    <property type="protein sequence ID" value="KOS15056.1"/>
    <property type="molecule type" value="Genomic_DNA"/>
</dbReference>
<feature type="domain" description="Cdc37 C-terminal" evidence="7">
    <location>
        <begin position="403"/>
        <end position="497"/>
    </location>
</feature>
<dbReference type="InterPro" id="IPR004918">
    <property type="entry name" value="Cdc37"/>
</dbReference>
<evidence type="ECO:0000256" key="4">
    <source>
        <dbReference type="ARBA" id="ARBA00023186"/>
    </source>
</evidence>
<evidence type="ECO:0000259" key="7">
    <source>
        <dbReference type="SMART" id="SM01069"/>
    </source>
</evidence>
<feature type="region of interest" description="Disordered" evidence="6">
    <location>
        <begin position="125"/>
        <end position="235"/>
    </location>
</feature>
<dbReference type="Pfam" id="PF08565">
    <property type="entry name" value="CDC37_M"/>
    <property type="match status" value="1"/>
</dbReference>
<dbReference type="Gene3D" id="1.20.58.610">
    <property type="entry name" value="Cdc37, Hsp90 binding domain"/>
    <property type="match status" value="1"/>
</dbReference>
<dbReference type="Pfam" id="PF03234">
    <property type="entry name" value="CDC37_N"/>
    <property type="match status" value="1"/>
</dbReference>
<feature type="compositionally biased region" description="Basic and acidic residues" evidence="6">
    <location>
        <begin position="152"/>
        <end position="178"/>
    </location>
</feature>
<dbReference type="PANTHER" id="PTHR12800:SF4">
    <property type="entry name" value="HSP90 CO-CHAPERONE CDC37"/>
    <property type="match status" value="1"/>
</dbReference>
<dbReference type="GO" id="GO:0006457">
    <property type="term" value="P:protein folding"/>
    <property type="evidence" value="ECO:0007669"/>
    <property type="project" value="TreeGrafter"/>
</dbReference>
<dbReference type="GO" id="GO:0031072">
    <property type="term" value="F:heat shock protein binding"/>
    <property type="evidence" value="ECO:0007669"/>
    <property type="project" value="TreeGrafter"/>
</dbReference>
<dbReference type="GeneID" id="28727629"/>
<dbReference type="GO" id="GO:0019901">
    <property type="term" value="F:protein kinase binding"/>
    <property type="evidence" value="ECO:0007669"/>
    <property type="project" value="InterPro"/>
</dbReference>
<comment type="caution">
    <text evidence="10">The sequence shown here is derived from an EMBL/GenBank/DDBJ whole genome shotgun (WGS) entry which is preliminary data.</text>
</comment>
<organism evidence="10 11">
    <name type="scientific">Malassezia pachydermatis</name>
    <dbReference type="NCBI Taxonomy" id="77020"/>
    <lineage>
        <taxon>Eukaryota</taxon>
        <taxon>Fungi</taxon>
        <taxon>Dikarya</taxon>
        <taxon>Basidiomycota</taxon>
        <taxon>Ustilaginomycotina</taxon>
        <taxon>Malasseziomycetes</taxon>
        <taxon>Malasseziales</taxon>
        <taxon>Malasseziaceae</taxon>
        <taxon>Malassezia</taxon>
    </lineage>
</organism>
<feature type="compositionally biased region" description="Low complexity" evidence="6">
    <location>
        <begin position="215"/>
        <end position="229"/>
    </location>
</feature>
<feature type="domain" description="Cdc37 Hsp90 binding" evidence="8">
    <location>
        <begin position="186"/>
        <end position="386"/>
    </location>
</feature>
<gene>
    <name evidence="10" type="ORF">Malapachy_1247</name>
</gene>
<dbReference type="Pfam" id="PF08564">
    <property type="entry name" value="CDC37_C"/>
    <property type="match status" value="1"/>
</dbReference>
<comment type="subcellular location">
    <subcellularLocation>
        <location evidence="1">Cytoplasm</location>
    </subcellularLocation>
</comment>
<evidence type="ECO:0000259" key="8">
    <source>
        <dbReference type="SMART" id="SM01070"/>
    </source>
</evidence>
<dbReference type="SMART" id="SM01071">
    <property type="entry name" value="CDC37_N"/>
    <property type="match status" value="1"/>
</dbReference>
<dbReference type="SMART" id="SM01069">
    <property type="entry name" value="CDC37_C"/>
    <property type="match status" value="1"/>
</dbReference>
<dbReference type="SUPFAM" id="SSF101391">
    <property type="entry name" value="Hsp90 co-chaperone CDC37"/>
    <property type="match status" value="1"/>
</dbReference>
<name>A0A0M8MLR9_9BASI</name>
<evidence type="ECO:0000256" key="5">
    <source>
        <dbReference type="ARBA" id="ARBA00031396"/>
    </source>
</evidence>
<dbReference type="GO" id="GO:0051082">
    <property type="term" value="F:unfolded protein binding"/>
    <property type="evidence" value="ECO:0007669"/>
    <property type="project" value="TreeGrafter"/>
</dbReference>
<evidence type="ECO:0000256" key="3">
    <source>
        <dbReference type="ARBA" id="ARBA00022490"/>
    </source>
</evidence>
<evidence type="ECO:0000259" key="9">
    <source>
        <dbReference type="SMART" id="SM01071"/>
    </source>
</evidence>
<dbReference type="VEuPathDB" id="FungiDB:Malapachy_1247"/>
<evidence type="ECO:0000256" key="1">
    <source>
        <dbReference type="ARBA" id="ARBA00004496"/>
    </source>
</evidence>
<dbReference type="STRING" id="77020.A0A0M8MLR9"/>
<dbReference type="RefSeq" id="XP_017992688.1">
    <property type="nucleotide sequence ID" value="XM_018135754.1"/>
</dbReference>
<feature type="domain" description="Cdc37 N-terminal" evidence="9">
    <location>
        <begin position="4"/>
        <end position="183"/>
    </location>
</feature>
<dbReference type="GO" id="GO:0050821">
    <property type="term" value="P:protein stabilization"/>
    <property type="evidence" value="ECO:0007669"/>
    <property type="project" value="TreeGrafter"/>
</dbReference>